<dbReference type="AlphaFoldDB" id="A0A225DUC7"/>
<feature type="transmembrane region" description="Helical" evidence="1">
    <location>
        <begin position="109"/>
        <end position="131"/>
    </location>
</feature>
<feature type="transmembrane region" description="Helical" evidence="1">
    <location>
        <begin position="23"/>
        <end position="46"/>
    </location>
</feature>
<evidence type="ECO:0000256" key="1">
    <source>
        <dbReference type="SAM" id="Phobius"/>
    </source>
</evidence>
<keyword evidence="1" id="KW-1133">Transmembrane helix</keyword>
<gene>
    <name evidence="2" type="ORF">FRUB_02853</name>
</gene>
<name>A0A225DUC7_9BACT</name>
<evidence type="ECO:0000313" key="3">
    <source>
        <dbReference type="Proteomes" id="UP000214646"/>
    </source>
</evidence>
<reference evidence="3" key="1">
    <citation type="submission" date="2017-06" db="EMBL/GenBank/DDBJ databases">
        <title>Genome analysis of Fimbriiglobus ruber SP5, the first member of the order Planctomycetales with confirmed chitinolytic capability.</title>
        <authorList>
            <person name="Ravin N.V."/>
            <person name="Rakitin A.L."/>
            <person name="Ivanova A.A."/>
            <person name="Beletsky A.V."/>
            <person name="Kulichevskaya I.S."/>
            <person name="Mardanov A.V."/>
            <person name="Dedysh S.N."/>
        </authorList>
    </citation>
    <scope>NUCLEOTIDE SEQUENCE [LARGE SCALE GENOMIC DNA]</scope>
    <source>
        <strain evidence="3">SP5</strain>
    </source>
</reference>
<accession>A0A225DUC7</accession>
<feature type="transmembrane region" description="Helical" evidence="1">
    <location>
        <begin position="143"/>
        <end position="162"/>
    </location>
</feature>
<dbReference type="RefSeq" id="WP_088254133.1">
    <property type="nucleotide sequence ID" value="NZ_NIDE01000004.1"/>
</dbReference>
<proteinExistence type="predicted"/>
<keyword evidence="1" id="KW-0472">Membrane</keyword>
<dbReference type="EMBL" id="NIDE01000004">
    <property type="protein sequence ID" value="OWK43254.1"/>
    <property type="molecule type" value="Genomic_DNA"/>
</dbReference>
<dbReference type="OrthoDB" id="289089at2"/>
<keyword evidence="1" id="KW-0812">Transmembrane</keyword>
<evidence type="ECO:0000313" key="2">
    <source>
        <dbReference type="EMBL" id="OWK43254.1"/>
    </source>
</evidence>
<dbReference type="Proteomes" id="UP000214646">
    <property type="component" value="Unassembled WGS sequence"/>
</dbReference>
<sequence>MLLAQQGWFGADGDGPMPDEARWAWLAASTVVLVVAFAGVQIAYLLTLSRCLQRVSPWNRSMQPDGVWLNLIPGFDIYWRFVTVNRLAESLRQEFGERQLAESGYFGRYVGLAYSALILLFGIVAPVPILIAFFEIPIVLPRLYLAPVFLAAWILCWIVYWVKIAGYSRQLLESSAREHHRLDR</sequence>
<protein>
    <submittedName>
        <fullName evidence="2">Uncharacterized protein</fullName>
    </submittedName>
</protein>
<comment type="caution">
    <text evidence="2">The sequence shown here is derived from an EMBL/GenBank/DDBJ whole genome shotgun (WGS) entry which is preliminary data.</text>
</comment>
<organism evidence="2 3">
    <name type="scientific">Fimbriiglobus ruber</name>
    <dbReference type="NCBI Taxonomy" id="1908690"/>
    <lineage>
        <taxon>Bacteria</taxon>
        <taxon>Pseudomonadati</taxon>
        <taxon>Planctomycetota</taxon>
        <taxon>Planctomycetia</taxon>
        <taxon>Gemmatales</taxon>
        <taxon>Gemmataceae</taxon>
        <taxon>Fimbriiglobus</taxon>
    </lineage>
</organism>
<keyword evidence="3" id="KW-1185">Reference proteome</keyword>